<dbReference type="Proteomes" id="UP000299102">
    <property type="component" value="Unassembled WGS sequence"/>
</dbReference>
<dbReference type="EMBL" id="BGZK01000002">
    <property type="protein sequence ID" value="GBO99323.1"/>
    <property type="molecule type" value="Genomic_DNA"/>
</dbReference>
<proteinExistence type="predicted"/>
<name>A0A4C1SB88_EUMVA</name>
<evidence type="ECO:0000313" key="1">
    <source>
        <dbReference type="EMBL" id="GBO99323.1"/>
    </source>
</evidence>
<sequence length="117" mass="12470">MTLFCRAGRSAAGRPTAAKRPCVLTSDRRTLSDSRAVRVSRSAALVGLDDGAGGNTSHAKTSQKYGSRFSLERGDYGLHISIPMSGAERVGRFQEQVKVTTERSTDGAAFAAILPRL</sequence>
<evidence type="ECO:0000313" key="2">
    <source>
        <dbReference type="Proteomes" id="UP000299102"/>
    </source>
</evidence>
<comment type="caution">
    <text evidence="1">The sequence shown here is derived from an EMBL/GenBank/DDBJ whole genome shotgun (WGS) entry which is preliminary data.</text>
</comment>
<dbReference type="AlphaFoldDB" id="A0A4C1SB88"/>
<gene>
    <name evidence="1" type="ORF">EVAR_570_1</name>
</gene>
<keyword evidence="2" id="KW-1185">Reference proteome</keyword>
<protein>
    <submittedName>
        <fullName evidence="1">Uncharacterized protein</fullName>
    </submittedName>
</protein>
<accession>A0A4C1SB88</accession>
<reference evidence="1 2" key="1">
    <citation type="journal article" date="2019" name="Commun. Biol.">
        <title>The bagworm genome reveals a unique fibroin gene that provides high tensile strength.</title>
        <authorList>
            <person name="Kono N."/>
            <person name="Nakamura H."/>
            <person name="Ohtoshi R."/>
            <person name="Tomita M."/>
            <person name="Numata K."/>
            <person name="Arakawa K."/>
        </authorList>
    </citation>
    <scope>NUCLEOTIDE SEQUENCE [LARGE SCALE GENOMIC DNA]</scope>
</reference>
<organism evidence="1 2">
    <name type="scientific">Eumeta variegata</name>
    <name type="common">Bagworm moth</name>
    <name type="synonym">Eumeta japonica</name>
    <dbReference type="NCBI Taxonomy" id="151549"/>
    <lineage>
        <taxon>Eukaryota</taxon>
        <taxon>Metazoa</taxon>
        <taxon>Ecdysozoa</taxon>
        <taxon>Arthropoda</taxon>
        <taxon>Hexapoda</taxon>
        <taxon>Insecta</taxon>
        <taxon>Pterygota</taxon>
        <taxon>Neoptera</taxon>
        <taxon>Endopterygota</taxon>
        <taxon>Lepidoptera</taxon>
        <taxon>Glossata</taxon>
        <taxon>Ditrysia</taxon>
        <taxon>Tineoidea</taxon>
        <taxon>Psychidae</taxon>
        <taxon>Oiketicinae</taxon>
        <taxon>Eumeta</taxon>
    </lineage>
</organism>